<dbReference type="EMBL" id="JABWDY010042437">
    <property type="protein sequence ID" value="KAF5176651.1"/>
    <property type="molecule type" value="Genomic_DNA"/>
</dbReference>
<sequence length="196" mass="21581">MDVKDWIRLWFSPPQQWLVPHDFWGAFCVVSAWYIWKSRCVKVFQDRLLPPTLVVQQINRLLAKLFAPSSQQSDSGIPVTADNIIDCIPVAATSLHSDFSVIIDATSNETSDHIMPGPSWLPPLPGSLKINVDISFISAEQPTTIGYIIRSCYGSYVFAGTDSAYVSSASEAECRGPLRAVKGGIDKHLKASGNRV</sequence>
<dbReference type="AlphaFoldDB" id="A0A7J6UVZ7"/>
<protein>
    <submittedName>
        <fullName evidence="1">Uncharacterized protein</fullName>
    </submittedName>
</protein>
<evidence type="ECO:0000313" key="2">
    <source>
        <dbReference type="Proteomes" id="UP000554482"/>
    </source>
</evidence>
<dbReference type="Proteomes" id="UP000554482">
    <property type="component" value="Unassembled WGS sequence"/>
</dbReference>
<gene>
    <name evidence="1" type="ORF">FRX31_033762</name>
</gene>
<keyword evidence="2" id="KW-1185">Reference proteome</keyword>
<proteinExistence type="predicted"/>
<comment type="caution">
    <text evidence="1">The sequence shown here is derived from an EMBL/GenBank/DDBJ whole genome shotgun (WGS) entry which is preliminary data.</text>
</comment>
<name>A0A7J6UVZ7_THATH</name>
<evidence type="ECO:0000313" key="1">
    <source>
        <dbReference type="EMBL" id="KAF5176651.1"/>
    </source>
</evidence>
<reference evidence="1 2" key="1">
    <citation type="submission" date="2020-06" db="EMBL/GenBank/DDBJ databases">
        <title>Transcriptomic and genomic resources for Thalictrum thalictroides and T. hernandezii: Facilitating candidate gene discovery in an emerging model plant lineage.</title>
        <authorList>
            <person name="Arias T."/>
            <person name="Riano-Pachon D.M."/>
            <person name="Di Stilio V.S."/>
        </authorList>
    </citation>
    <scope>NUCLEOTIDE SEQUENCE [LARGE SCALE GENOMIC DNA]</scope>
    <source>
        <strain evidence="2">cv. WT478/WT964</strain>
        <tissue evidence="1">Leaves</tissue>
    </source>
</reference>
<organism evidence="1 2">
    <name type="scientific">Thalictrum thalictroides</name>
    <name type="common">Rue-anemone</name>
    <name type="synonym">Anemone thalictroides</name>
    <dbReference type="NCBI Taxonomy" id="46969"/>
    <lineage>
        <taxon>Eukaryota</taxon>
        <taxon>Viridiplantae</taxon>
        <taxon>Streptophyta</taxon>
        <taxon>Embryophyta</taxon>
        <taxon>Tracheophyta</taxon>
        <taxon>Spermatophyta</taxon>
        <taxon>Magnoliopsida</taxon>
        <taxon>Ranunculales</taxon>
        <taxon>Ranunculaceae</taxon>
        <taxon>Thalictroideae</taxon>
        <taxon>Thalictrum</taxon>
    </lineage>
</organism>
<accession>A0A7J6UVZ7</accession>